<accession>A0AAI8CKW1</accession>
<feature type="signal peptide" evidence="1">
    <location>
        <begin position="1"/>
        <end position="17"/>
    </location>
</feature>
<dbReference type="Gene3D" id="2.130.10.10">
    <property type="entry name" value="YVTN repeat-like/Quinoprotein amine dehydrogenase"/>
    <property type="match status" value="1"/>
</dbReference>
<keyword evidence="4" id="KW-1185">Reference proteome</keyword>
<dbReference type="PANTHER" id="PTHR34512">
    <property type="entry name" value="CELL SURFACE PROTEIN"/>
    <property type="match status" value="1"/>
</dbReference>
<proteinExistence type="predicted"/>
<evidence type="ECO:0000256" key="1">
    <source>
        <dbReference type="SAM" id="SignalP"/>
    </source>
</evidence>
<feature type="chain" id="PRO_5042551373" evidence="1">
    <location>
        <begin position="18"/>
        <end position="350"/>
    </location>
</feature>
<dbReference type="KEGG" id="fia:NA23_03090"/>
<sequence>MKKLVWLFLLAALICTAASITEFEISVSPASVLTIYQGESGSITLTVVRKNLDQPIVLSLEGAPSGITLSGITLSPTTVVRYASDDIRYGENIKLVLSVPSSVSVGTYNMKIVVNSGEITKKADITVAVASRGGSNTPVTVVTSGLANSPWPMFRGDLQHTGRSKYIGSQVANVKWYYQTNDRINSSPAIGPDGTIYVGSTDGNLYAINPDGTLKWKYTTDDRIISSPAIGSDGTIYVGSTDGNLYALNPDGTLKWKYTTSSWIASSPAIGSDGAIYFGSNYFRSYSVGSESGYFYCLNPNGTLKWNVFIGSYVDEDGKAWSGTESSPAIGADGTVYIGAYDGKLYAIGD</sequence>
<dbReference type="RefSeq" id="WP_052107069.1">
    <property type="nucleotide sequence ID" value="NZ_CP014334.2"/>
</dbReference>
<evidence type="ECO:0000313" key="3">
    <source>
        <dbReference type="EMBL" id="AMW32379.1"/>
    </source>
</evidence>
<dbReference type="InterPro" id="IPR002372">
    <property type="entry name" value="PQQ_rpt_dom"/>
</dbReference>
<keyword evidence="1" id="KW-0732">Signal</keyword>
<dbReference type="InterPro" id="IPR015943">
    <property type="entry name" value="WD40/YVTN_repeat-like_dom_sf"/>
</dbReference>
<evidence type="ECO:0000259" key="2">
    <source>
        <dbReference type="Pfam" id="PF13360"/>
    </source>
</evidence>
<dbReference type="EMBL" id="CP014334">
    <property type="protein sequence ID" value="AMW32379.1"/>
    <property type="molecule type" value="Genomic_DNA"/>
</dbReference>
<dbReference type="InterPro" id="IPR018391">
    <property type="entry name" value="PQQ_b-propeller_rpt"/>
</dbReference>
<name>A0AAI8CKW1_FERIS</name>
<dbReference type="InterPro" id="IPR011047">
    <property type="entry name" value="Quinoprotein_ADH-like_sf"/>
</dbReference>
<feature type="domain" description="Pyrrolo-quinoline quinone repeat" evidence="2">
    <location>
        <begin position="180"/>
        <end position="348"/>
    </location>
</feature>
<dbReference type="SUPFAM" id="SSF50998">
    <property type="entry name" value="Quinoprotein alcohol dehydrogenase-like"/>
    <property type="match status" value="1"/>
</dbReference>
<dbReference type="SMART" id="SM00564">
    <property type="entry name" value="PQQ"/>
    <property type="match status" value="4"/>
</dbReference>
<reference evidence="3 4" key="1">
    <citation type="journal article" date="2015" name="Stand. Genomic Sci.">
        <title>Genome sequence of a native-feather degrading extremely thermophilic Eubacterium, Fervidobacterium islandicum AW-1.</title>
        <authorList>
            <person name="Lee Y.J."/>
            <person name="Jeong H."/>
            <person name="Park G.S."/>
            <person name="Kwak Y."/>
            <person name="Lee S.J."/>
            <person name="Lee S.J."/>
            <person name="Park M.K."/>
            <person name="Kim J.Y."/>
            <person name="Kang H.K."/>
            <person name="Shin J.H."/>
            <person name="Lee D.W."/>
        </authorList>
    </citation>
    <scope>NUCLEOTIDE SEQUENCE [LARGE SCALE GENOMIC DNA]</scope>
    <source>
        <strain evidence="3 4">AW-1</strain>
    </source>
</reference>
<evidence type="ECO:0000313" key="4">
    <source>
        <dbReference type="Proteomes" id="UP000093740"/>
    </source>
</evidence>
<dbReference type="Proteomes" id="UP000093740">
    <property type="component" value="Chromosome"/>
</dbReference>
<dbReference type="PANTHER" id="PTHR34512:SF30">
    <property type="entry name" value="OUTER MEMBRANE PROTEIN ASSEMBLY FACTOR BAMB"/>
    <property type="match status" value="1"/>
</dbReference>
<organism evidence="3 4">
    <name type="scientific">Fervidobacterium islandicum</name>
    <dbReference type="NCBI Taxonomy" id="2423"/>
    <lineage>
        <taxon>Bacteria</taxon>
        <taxon>Thermotogati</taxon>
        <taxon>Thermotogota</taxon>
        <taxon>Thermotogae</taxon>
        <taxon>Thermotogales</taxon>
        <taxon>Fervidobacteriaceae</taxon>
        <taxon>Fervidobacterium</taxon>
    </lineage>
</organism>
<protein>
    <submittedName>
        <fullName evidence="3">PQQ-binding-like beta-propeller repeat protein</fullName>
    </submittedName>
</protein>
<gene>
    <name evidence="3" type="ORF">NA23_03090</name>
</gene>
<dbReference type="AlphaFoldDB" id="A0AAI8CKW1"/>
<dbReference type="Pfam" id="PF13360">
    <property type="entry name" value="PQQ_2"/>
    <property type="match status" value="1"/>
</dbReference>